<protein>
    <submittedName>
        <fullName evidence="4">SDR family NAD(P)-dependent oxidoreductase</fullName>
    </submittedName>
</protein>
<dbReference type="PRINTS" id="PR00081">
    <property type="entry name" value="GDHRDH"/>
</dbReference>
<gene>
    <name evidence="4" type="ORF">RGQ30_17930</name>
</gene>
<dbReference type="PANTHER" id="PTHR24322:SF736">
    <property type="entry name" value="RETINOL DEHYDROGENASE 10"/>
    <property type="match status" value="1"/>
</dbReference>
<dbReference type="Gene3D" id="3.40.50.720">
    <property type="entry name" value="NAD(P)-binding Rossmann-like Domain"/>
    <property type="match status" value="1"/>
</dbReference>
<dbReference type="PROSITE" id="PS00061">
    <property type="entry name" value="ADH_SHORT"/>
    <property type="match status" value="1"/>
</dbReference>
<name>A0AA86MII2_9BURK</name>
<evidence type="ECO:0000313" key="5">
    <source>
        <dbReference type="Proteomes" id="UP001329151"/>
    </source>
</evidence>
<dbReference type="InterPro" id="IPR002347">
    <property type="entry name" value="SDR_fam"/>
</dbReference>
<evidence type="ECO:0000313" key="4">
    <source>
        <dbReference type="EMBL" id="BET26292.1"/>
    </source>
</evidence>
<dbReference type="CDD" id="cd05233">
    <property type="entry name" value="SDR_c"/>
    <property type="match status" value="1"/>
</dbReference>
<dbReference type="InterPro" id="IPR020904">
    <property type="entry name" value="Sc_DH/Rdtase_CS"/>
</dbReference>
<dbReference type="InterPro" id="IPR036291">
    <property type="entry name" value="NAD(P)-bd_dom_sf"/>
</dbReference>
<evidence type="ECO:0000256" key="2">
    <source>
        <dbReference type="ARBA" id="ARBA00023002"/>
    </source>
</evidence>
<dbReference type="AlphaFoldDB" id="A0AA86MII2"/>
<dbReference type="EMBL" id="AP028947">
    <property type="protein sequence ID" value="BET26292.1"/>
    <property type="molecule type" value="Genomic_DNA"/>
</dbReference>
<dbReference type="SUPFAM" id="SSF51735">
    <property type="entry name" value="NAD(P)-binding Rossmann-fold domains"/>
    <property type="match status" value="1"/>
</dbReference>
<accession>A0AA86MII2</accession>
<dbReference type="PANTHER" id="PTHR24322">
    <property type="entry name" value="PKSB"/>
    <property type="match status" value="1"/>
</dbReference>
<organism evidence="4 5">
    <name type="scientific">Limnobacter thiooxidans</name>
    <dbReference type="NCBI Taxonomy" id="131080"/>
    <lineage>
        <taxon>Bacteria</taxon>
        <taxon>Pseudomonadati</taxon>
        <taxon>Pseudomonadota</taxon>
        <taxon>Betaproteobacteria</taxon>
        <taxon>Burkholderiales</taxon>
        <taxon>Burkholderiaceae</taxon>
        <taxon>Limnobacter</taxon>
    </lineage>
</organism>
<dbReference type="KEGG" id="lto:RGQ30_17930"/>
<dbReference type="Pfam" id="PF00106">
    <property type="entry name" value="adh_short"/>
    <property type="match status" value="1"/>
</dbReference>
<evidence type="ECO:0000256" key="1">
    <source>
        <dbReference type="ARBA" id="ARBA00006484"/>
    </source>
</evidence>
<keyword evidence="5" id="KW-1185">Reference proteome</keyword>
<sequence length="274" mass="30112">MKNFKNKVVVITGAASGMGRSYALMFARLGSKIAICDYDEKGLKETEKLVLQAAKVQVYSEKLDVSDKAGVYAFAQAVKAALGDAHVIINNAGVSGEGRPVWALSDDSYERVMGINFWGVVHGTRAFLPQLLANGEGAVVNVSSIFGLVGTPSNSDYCASKFAVRGFTESLMVELSNSKVQVHLVHPGGINTNIASKPEHEKFAKKFLTTPPDEICNYVLKCIQKNEPRIVYGNNAARVWLGSRLVPFKRMRHILWQQMGRTLNEEDYKGIQIK</sequence>
<dbReference type="GO" id="GO:0016616">
    <property type="term" value="F:oxidoreductase activity, acting on the CH-OH group of donors, NAD or NADP as acceptor"/>
    <property type="evidence" value="ECO:0007669"/>
    <property type="project" value="TreeGrafter"/>
</dbReference>
<keyword evidence="2" id="KW-0560">Oxidoreductase</keyword>
<evidence type="ECO:0000256" key="3">
    <source>
        <dbReference type="RuleBase" id="RU000363"/>
    </source>
</evidence>
<comment type="similarity">
    <text evidence="1 3">Belongs to the short-chain dehydrogenases/reductases (SDR) family.</text>
</comment>
<dbReference type="RefSeq" id="WP_130556222.1">
    <property type="nucleotide sequence ID" value="NZ_AP028947.1"/>
</dbReference>
<dbReference type="PRINTS" id="PR00080">
    <property type="entry name" value="SDRFAMILY"/>
</dbReference>
<dbReference type="Proteomes" id="UP001329151">
    <property type="component" value="Chromosome"/>
</dbReference>
<dbReference type="FunFam" id="3.40.50.720:FF:000084">
    <property type="entry name" value="Short-chain dehydrogenase reductase"/>
    <property type="match status" value="1"/>
</dbReference>
<reference evidence="4 5" key="1">
    <citation type="submission" date="2023-10" db="EMBL/GenBank/DDBJ databases">
        <title>Complete Genome Sequence of Limnobacter thiooxidans CS-K2T, Isolated from freshwater lake sediments in Bavaria, Germany.</title>
        <authorList>
            <person name="Naruki M."/>
            <person name="Watanabe A."/>
            <person name="Warashina T."/>
            <person name="Morita T."/>
            <person name="Arakawa K."/>
        </authorList>
    </citation>
    <scope>NUCLEOTIDE SEQUENCE [LARGE SCALE GENOMIC DNA]</scope>
    <source>
        <strain evidence="4 5">CS-K2</strain>
    </source>
</reference>
<proteinExistence type="inferred from homology"/>